<evidence type="ECO:0000313" key="1">
    <source>
        <dbReference type="EMBL" id="KAF7396270.1"/>
    </source>
</evidence>
<evidence type="ECO:0000313" key="2">
    <source>
        <dbReference type="Proteomes" id="UP000614350"/>
    </source>
</evidence>
<dbReference type="Proteomes" id="UP000614350">
    <property type="component" value="Unassembled WGS sequence"/>
</dbReference>
<gene>
    <name evidence="1" type="ORF">HZH66_007132</name>
</gene>
<dbReference type="EMBL" id="JACSEA010000007">
    <property type="protein sequence ID" value="KAF7396270.1"/>
    <property type="molecule type" value="Genomic_DNA"/>
</dbReference>
<organism evidence="1 2">
    <name type="scientific">Vespula vulgaris</name>
    <name type="common">Yellow jacket</name>
    <name type="synonym">Wasp</name>
    <dbReference type="NCBI Taxonomy" id="7454"/>
    <lineage>
        <taxon>Eukaryota</taxon>
        <taxon>Metazoa</taxon>
        <taxon>Ecdysozoa</taxon>
        <taxon>Arthropoda</taxon>
        <taxon>Hexapoda</taxon>
        <taxon>Insecta</taxon>
        <taxon>Pterygota</taxon>
        <taxon>Neoptera</taxon>
        <taxon>Endopterygota</taxon>
        <taxon>Hymenoptera</taxon>
        <taxon>Apocrita</taxon>
        <taxon>Aculeata</taxon>
        <taxon>Vespoidea</taxon>
        <taxon>Vespidae</taxon>
        <taxon>Vespinae</taxon>
        <taxon>Vespula</taxon>
    </lineage>
</organism>
<keyword evidence="2" id="KW-1185">Reference proteome</keyword>
<accession>A0A834N4A8</accession>
<proteinExistence type="predicted"/>
<name>A0A834N4A8_VESVU</name>
<comment type="caution">
    <text evidence="1">The sequence shown here is derived from an EMBL/GenBank/DDBJ whole genome shotgun (WGS) entry which is preliminary data.</text>
</comment>
<protein>
    <submittedName>
        <fullName evidence="1">Uncharacterized protein</fullName>
    </submittedName>
</protein>
<reference evidence="1" key="1">
    <citation type="journal article" date="2020" name="G3 (Bethesda)">
        <title>High-Quality Assemblies for Three Invasive Social Wasps from the &lt;i&gt;Vespula&lt;/i&gt; Genus.</title>
        <authorList>
            <person name="Harrop T.W.R."/>
            <person name="Guhlin J."/>
            <person name="McLaughlin G.M."/>
            <person name="Permina E."/>
            <person name="Stockwell P."/>
            <person name="Gilligan J."/>
            <person name="Le Lec M.F."/>
            <person name="Gruber M.A.M."/>
            <person name="Quinn O."/>
            <person name="Lovegrove M."/>
            <person name="Duncan E.J."/>
            <person name="Remnant E.J."/>
            <person name="Van Eeckhoven J."/>
            <person name="Graham B."/>
            <person name="Knapp R.A."/>
            <person name="Langford K.W."/>
            <person name="Kronenberg Z."/>
            <person name="Press M.O."/>
            <person name="Eacker S.M."/>
            <person name="Wilson-Rankin E.E."/>
            <person name="Purcell J."/>
            <person name="Lester P.J."/>
            <person name="Dearden P.K."/>
        </authorList>
    </citation>
    <scope>NUCLEOTIDE SEQUENCE</scope>
    <source>
        <strain evidence="1">Marl-1</strain>
    </source>
</reference>
<sequence>MDVGLVGKVGCHDNGRGFAALSAVVVWGSMPQWRSIRCLEPVLLASNKWWWLEGKRGKPEEITSVAVCGAKNSASAIKLITLINTGFDLLNIRIPGDTLNAVTSMDAVCMLVGVSKYGKRDVFPSNRVLFKFSTRENKISRRISFKNLKDGKIV</sequence>
<dbReference type="AlphaFoldDB" id="A0A834N4A8"/>